<dbReference type="InterPro" id="IPR043144">
    <property type="entry name" value="Mal/L-sulf/L-lact_DH-like_ah"/>
</dbReference>
<dbReference type="Gene3D" id="3.30.1370.60">
    <property type="entry name" value="Hypothetical oxidoreductase yiak, domain 2"/>
    <property type="match status" value="1"/>
</dbReference>
<evidence type="ECO:0000256" key="3">
    <source>
        <dbReference type="SAM" id="MobiDB-lite"/>
    </source>
</evidence>
<organism evidence="4 5">
    <name type="scientific">Gasterosteus aculeatus aculeatus</name>
    <name type="common">three-spined stickleback</name>
    <dbReference type="NCBI Taxonomy" id="481459"/>
    <lineage>
        <taxon>Eukaryota</taxon>
        <taxon>Metazoa</taxon>
        <taxon>Chordata</taxon>
        <taxon>Craniata</taxon>
        <taxon>Vertebrata</taxon>
        <taxon>Euteleostomi</taxon>
        <taxon>Actinopterygii</taxon>
        <taxon>Neopterygii</taxon>
        <taxon>Teleostei</taxon>
        <taxon>Neoteleostei</taxon>
        <taxon>Acanthomorphata</taxon>
        <taxon>Eupercaria</taxon>
        <taxon>Perciformes</taxon>
        <taxon>Cottioidei</taxon>
        <taxon>Gasterosteales</taxon>
        <taxon>Gasterosteidae</taxon>
        <taxon>Gasterosteus</taxon>
    </lineage>
</organism>
<evidence type="ECO:0000256" key="1">
    <source>
        <dbReference type="ARBA" id="ARBA00006056"/>
    </source>
</evidence>
<evidence type="ECO:0000256" key="2">
    <source>
        <dbReference type="ARBA" id="ARBA00023002"/>
    </source>
</evidence>
<sequence>MSNTRSSNSLHNASRATRPTAARWTQPLPSADFLYCVRWCESRSRSSRRSSRSSRRSANMTRCLISKSEVQGFVERCMTSVGTQPHHARSLAEVLVEGDHRGHYSHGLNRMDMYVKDVQTGICAKDGEPVVEKESAATALVDGKNLLGPVVGNFCMNLAIKKAKEAGIGWVVAHGSNHYGIAGYYAMQALKENMIGMSFTNTSPLVVPTRGKECTLGTNPISVAAPAKDGDSFVLDMATSAVALGKVELHERRGDTIPEGWGCDAQGKLTTNPKEVLSGGGLVPIGGSEATGRNPAEPSLLTCNMWGRKMRFTGDDFSEGLSPSSFRMMRCLASRMLQCLCLCVLLSSGGYKGFGLGMMVEVFCGILAGAQYSKHVRTWKVTDRVANLGQCFVAINPENFAPGFSDRMSDLLSIHRGMEPADSASPVLTAGDPERINMKKCEEMGGIPYHINVINYMNECAKRVGVRPLLPCDKVISN</sequence>
<evidence type="ECO:0000313" key="5">
    <source>
        <dbReference type="Proteomes" id="UP000007635"/>
    </source>
</evidence>
<name>A0AAQ4P7J7_GASAC</name>
<dbReference type="GeneTree" id="ENSGT00390000007126"/>
<keyword evidence="5" id="KW-1185">Reference proteome</keyword>
<feature type="region of interest" description="Disordered" evidence="3">
    <location>
        <begin position="1"/>
        <end position="23"/>
    </location>
</feature>
<accession>A0AAQ4P7J7</accession>
<proteinExistence type="inferred from homology"/>
<dbReference type="SUPFAM" id="SSF89733">
    <property type="entry name" value="L-sulfolactate dehydrogenase-like"/>
    <property type="match status" value="2"/>
</dbReference>
<dbReference type="PANTHER" id="PTHR11091">
    <property type="entry name" value="OXIDOREDUCTASE-RELATED"/>
    <property type="match status" value="1"/>
</dbReference>
<reference evidence="4 5" key="1">
    <citation type="journal article" date="2021" name="G3 (Bethesda)">
        <title>Improved contiguity of the threespine stickleback genome using long-read sequencing.</title>
        <authorList>
            <person name="Nath S."/>
            <person name="Shaw D.E."/>
            <person name="White M.A."/>
        </authorList>
    </citation>
    <scope>NUCLEOTIDE SEQUENCE [LARGE SCALE GENOMIC DNA]</scope>
    <source>
        <strain evidence="4 5">Lake Benthic</strain>
    </source>
</reference>
<dbReference type="InterPro" id="IPR003767">
    <property type="entry name" value="Malate/L-lactate_DH-like"/>
</dbReference>
<evidence type="ECO:0000313" key="4">
    <source>
        <dbReference type="Ensembl" id="ENSGACP00000033918.1"/>
    </source>
</evidence>
<reference evidence="4" key="3">
    <citation type="submission" date="2025-09" db="UniProtKB">
        <authorList>
            <consortium name="Ensembl"/>
        </authorList>
    </citation>
    <scope>IDENTIFICATION</scope>
</reference>
<reference evidence="4" key="2">
    <citation type="submission" date="2025-08" db="UniProtKB">
        <authorList>
            <consortium name="Ensembl"/>
        </authorList>
    </citation>
    <scope>IDENTIFICATION</scope>
</reference>
<comment type="similarity">
    <text evidence="1">Belongs to the LDH2/MDH2 oxidoreductase family.</text>
</comment>
<dbReference type="AlphaFoldDB" id="A0AAQ4P7J7"/>
<dbReference type="InterPro" id="IPR036111">
    <property type="entry name" value="Mal/L-sulfo/L-lacto_DH-like_sf"/>
</dbReference>
<dbReference type="GO" id="GO:0016491">
    <property type="term" value="F:oxidoreductase activity"/>
    <property type="evidence" value="ECO:0007669"/>
    <property type="project" value="UniProtKB-KW"/>
</dbReference>
<dbReference type="Proteomes" id="UP000007635">
    <property type="component" value="Chromosome XIX"/>
</dbReference>
<dbReference type="PANTHER" id="PTHR11091:SF0">
    <property type="entry name" value="MALATE DEHYDROGENASE"/>
    <property type="match status" value="1"/>
</dbReference>
<keyword evidence="2" id="KW-0560">Oxidoreductase</keyword>
<dbReference type="Gene3D" id="1.10.1530.10">
    <property type="match status" value="1"/>
</dbReference>
<evidence type="ECO:0008006" key="6">
    <source>
        <dbReference type="Google" id="ProtNLM"/>
    </source>
</evidence>
<dbReference type="InterPro" id="IPR043143">
    <property type="entry name" value="Mal/L-sulf/L-lact_DH-like_NADP"/>
</dbReference>
<dbReference type="Ensembl" id="ENSGACT00000063467.1">
    <property type="protein sequence ID" value="ENSGACP00000033918.1"/>
    <property type="gene ID" value="ENSGACG00000003509.2"/>
</dbReference>
<feature type="compositionally biased region" description="Polar residues" evidence="3">
    <location>
        <begin position="1"/>
        <end position="17"/>
    </location>
</feature>
<protein>
    <recommendedName>
        <fullName evidence="6">Malate dehydrogenase</fullName>
    </recommendedName>
</protein>
<dbReference type="Pfam" id="PF02615">
    <property type="entry name" value="Ldh_2"/>
    <property type="match status" value="2"/>
</dbReference>